<evidence type="ECO:0000313" key="2">
    <source>
        <dbReference type="Proteomes" id="UP001196413"/>
    </source>
</evidence>
<gene>
    <name evidence="1" type="ORF">KIN20_005170</name>
</gene>
<dbReference type="EMBL" id="JAHQIW010000690">
    <property type="protein sequence ID" value="KAJ1349579.1"/>
    <property type="molecule type" value="Genomic_DNA"/>
</dbReference>
<proteinExistence type="predicted"/>
<name>A0AAD5MKZ7_PARTN</name>
<reference evidence="1" key="1">
    <citation type="submission" date="2021-06" db="EMBL/GenBank/DDBJ databases">
        <title>Parelaphostrongylus tenuis whole genome reference sequence.</title>
        <authorList>
            <person name="Garwood T.J."/>
            <person name="Larsen P.A."/>
            <person name="Fountain-Jones N.M."/>
            <person name="Garbe J.R."/>
            <person name="Macchietto M.G."/>
            <person name="Kania S.A."/>
            <person name="Gerhold R.W."/>
            <person name="Richards J.E."/>
            <person name="Wolf T.M."/>
        </authorList>
    </citation>
    <scope>NUCLEOTIDE SEQUENCE</scope>
    <source>
        <strain evidence="1">MNPRO001-30</strain>
        <tissue evidence="1">Meninges</tissue>
    </source>
</reference>
<evidence type="ECO:0000313" key="1">
    <source>
        <dbReference type="EMBL" id="KAJ1349579.1"/>
    </source>
</evidence>
<keyword evidence="2" id="KW-1185">Reference proteome</keyword>
<organism evidence="1 2">
    <name type="scientific">Parelaphostrongylus tenuis</name>
    <name type="common">Meningeal worm</name>
    <dbReference type="NCBI Taxonomy" id="148309"/>
    <lineage>
        <taxon>Eukaryota</taxon>
        <taxon>Metazoa</taxon>
        <taxon>Ecdysozoa</taxon>
        <taxon>Nematoda</taxon>
        <taxon>Chromadorea</taxon>
        <taxon>Rhabditida</taxon>
        <taxon>Rhabditina</taxon>
        <taxon>Rhabditomorpha</taxon>
        <taxon>Strongyloidea</taxon>
        <taxon>Metastrongylidae</taxon>
        <taxon>Parelaphostrongylus</taxon>
    </lineage>
</organism>
<dbReference type="AlphaFoldDB" id="A0AAD5MKZ7"/>
<protein>
    <submittedName>
        <fullName evidence="1">Uncharacterized protein</fullName>
    </submittedName>
</protein>
<dbReference type="Proteomes" id="UP001196413">
    <property type="component" value="Unassembled WGS sequence"/>
</dbReference>
<comment type="caution">
    <text evidence="1">The sequence shown here is derived from an EMBL/GenBank/DDBJ whole genome shotgun (WGS) entry which is preliminary data.</text>
</comment>
<accession>A0AAD5MKZ7</accession>
<sequence>MKKPLSKRSKLLPFYHVEFLSVFAEARSNLKTRCRPSRYNDIYVIIVRVCKCPSRNDLQSYFGTEINANGERVARVVLVKSEEESEEVTEINWRP</sequence>